<dbReference type="GO" id="GO:0004519">
    <property type="term" value="F:endonuclease activity"/>
    <property type="evidence" value="ECO:0007669"/>
    <property type="project" value="UniProtKB-KW"/>
</dbReference>
<keyword evidence="8" id="KW-0479">Metal-binding</keyword>
<dbReference type="Pfam" id="PF17917">
    <property type="entry name" value="RT_RNaseH"/>
    <property type="match status" value="1"/>
</dbReference>
<sequence length="854" mass="96927">MASAVLMHDLQGLPNFDVSNVTGIASKWKRWRRAFELYATGKGIEDAAQAKALLLHTAGMDVQDIFFTLPEGTGENVYAKALNALDKYFEPQANVPYERSVFRNMAQFSHETVEQYITRLRQRAETCEFGNRDAIDERIRDQIIDKCVRHNLRRKLLEKGRDLTLNQVREIARAMEDSERQATSIESQVPTQGSSVNKVSVQNKHFVKKTISRCYSCGYEGHLRNDPNCPAKGKKCRKCKQIGHFERQCKTKDKDHVKRRHGKIRHVVEQPDQSDEEKAYAFSVNQNSILNDGIVVNVGDVDFNMIIDSGASCNIMGMSLWNSLKENHINCVSSKVDKRLFAYGSQEPLKVAGIFTATVKYKQTVIPDVEFVVLDGKGQALLGRDTALRLGVLQIVSSVSEAVNTDNRTVFDKYPDCFEGVGKLKSFQLEIPIDPDVDPVIQPMRRIPYSLRDKLSKKLDELLDLDIIERVEEPSSWVSPVVCVPKHSGEDIRLCVDMRQANTAVRRVRHPIPTIDELLHEMNSSPADAKVKAVVEAREPRTSAEVRSFLGLVNYSSRFIPDLATIAAPLRQLTRKNVIFRWGKSEQESFVELKRRLADAETLGYYDKSAPTKVIADASPVGLGAVLVQEQEGEFRVISYASRSLSDTERRYSQTEKEALALVWACERFHVYLYGVEFELLTDHKPLECIYSTKSKVCARIERWVLRMQPYIFKVRYIPGPKNIADTLSRLVKNDFVQKSSDLVDDYVRFVAKEATPIAMTTREIERASENDPELCAVRQCLVNQQWHRIEYKLYLPIRGELCSIGKLVLRDESPLIENEIFDEKCETKLDADVGCNPESESNTEPISVSNDTG</sequence>
<feature type="domain" description="CCHC-type" evidence="10">
    <location>
        <begin position="235"/>
        <end position="250"/>
    </location>
</feature>
<dbReference type="SUPFAM" id="SSF57756">
    <property type="entry name" value="Retrovirus zinc finger-like domains"/>
    <property type="match status" value="1"/>
</dbReference>
<dbReference type="GO" id="GO:0003964">
    <property type="term" value="F:RNA-directed DNA polymerase activity"/>
    <property type="evidence" value="ECO:0007669"/>
    <property type="project" value="UniProtKB-KW"/>
</dbReference>
<dbReference type="Pfam" id="PF00098">
    <property type="entry name" value="zf-CCHC"/>
    <property type="match status" value="1"/>
</dbReference>
<dbReference type="InterPro" id="IPR021109">
    <property type="entry name" value="Peptidase_aspartic_dom_sf"/>
</dbReference>
<accession>A0A8B8E7N0</accession>
<evidence type="ECO:0000256" key="9">
    <source>
        <dbReference type="SAM" id="MobiDB-lite"/>
    </source>
</evidence>
<dbReference type="InterPro" id="IPR001878">
    <property type="entry name" value="Znf_CCHC"/>
</dbReference>
<protein>
    <recommendedName>
        <fullName evidence="1">RNA-directed DNA polymerase</fullName>
        <ecNumber evidence="1">2.7.7.49</ecNumber>
    </recommendedName>
</protein>
<reference evidence="12" key="1">
    <citation type="submission" date="2025-08" db="UniProtKB">
        <authorList>
            <consortium name="RefSeq"/>
        </authorList>
    </citation>
    <scope>IDENTIFICATION</scope>
    <source>
        <tissue evidence="12">Whole sample</tissue>
    </source>
</reference>
<evidence type="ECO:0000256" key="4">
    <source>
        <dbReference type="ARBA" id="ARBA00022722"/>
    </source>
</evidence>
<evidence type="ECO:0000256" key="8">
    <source>
        <dbReference type="PROSITE-ProRule" id="PRU00047"/>
    </source>
</evidence>
<dbReference type="KEGG" id="cvn:111132611"/>
<keyword evidence="2" id="KW-0808">Transferase</keyword>
<dbReference type="Gene3D" id="3.10.10.10">
    <property type="entry name" value="HIV Type 1 Reverse Transcriptase, subunit A, domain 1"/>
    <property type="match status" value="1"/>
</dbReference>
<feature type="compositionally biased region" description="Polar residues" evidence="9">
    <location>
        <begin position="839"/>
        <end position="854"/>
    </location>
</feature>
<dbReference type="InterPro" id="IPR043502">
    <property type="entry name" value="DNA/RNA_pol_sf"/>
</dbReference>
<dbReference type="Gene3D" id="3.30.70.270">
    <property type="match status" value="2"/>
</dbReference>
<dbReference type="RefSeq" id="XP_022336145.1">
    <property type="nucleotide sequence ID" value="XM_022480437.1"/>
</dbReference>
<dbReference type="PROSITE" id="PS50158">
    <property type="entry name" value="ZF_CCHC"/>
    <property type="match status" value="1"/>
</dbReference>
<organism evidence="11 12">
    <name type="scientific">Crassostrea virginica</name>
    <name type="common">Eastern oyster</name>
    <dbReference type="NCBI Taxonomy" id="6565"/>
    <lineage>
        <taxon>Eukaryota</taxon>
        <taxon>Metazoa</taxon>
        <taxon>Spiralia</taxon>
        <taxon>Lophotrochozoa</taxon>
        <taxon>Mollusca</taxon>
        <taxon>Bivalvia</taxon>
        <taxon>Autobranchia</taxon>
        <taxon>Pteriomorphia</taxon>
        <taxon>Ostreida</taxon>
        <taxon>Ostreoidea</taxon>
        <taxon>Ostreidae</taxon>
        <taxon>Crassostrea</taxon>
    </lineage>
</organism>
<dbReference type="InterPro" id="IPR036875">
    <property type="entry name" value="Znf_CCHC_sf"/>
</dbReference>
<dbReference type="InterPro" id="IPR043128">
    <property type="entry name" value="Rev_trsase/Diguanyl_cyclase"/>
</dbReference>
<evidence type="ECO:0000313" key="11">
    <source>
        <dbReference type="Proteomes" id="UP000694844"/>
    </source>
</evidence>
<dbReference type="CDD" id="cd09274">
    <property type="entry name" value="RNase_HI_RT_Ty3"/>
    <property type="match status" value="1"/>
</dbReference>
<dbReference type="SUPFAM" id="SSF56672">
    <property type="entry name" value="DNA/RNA polymerases"/>
    <property type="match status" value="1"/>
</dbReference>
<dbReference type="EC" id="2.7.7.49" evidence="1"/>
<feature type="region of interest" description="Disordered" evidence="9">
    <location>
        <begin position="833"/>
        <end position="854"/>
    </location>
</feature>
<evidence type="ECO:0000256" key="7">
    <source>
        <dbReference type="ARBA" id="ARBA00022918"/>
    </source>
</evidence>
<evidence type="ECO:0000256" key="2">
    <source>
        <dbReference type="ARBA" id="ARBA00022679"/>
    </source>
</evidence>
<keyword evidence="4" id="KW-0540">Nuclease</keyword>
<evidence type="ECO:0000259" key="10">
    <source>
        <dbReference type="PROSITE" id="PS50158"/>
    </source>
</evidence>
<dbReference type="AlphaFoldDB" id="A0A8B8E7N0"/>
<name>A0A8B8E7N0_CRAVI</name>
<evidence type="ECO:0000256" key="3">
    <source>
        <dbReference type="ARBA" id="ARBA00022695"/>
    </source>
</evidence>
<keyword evidence="5" id="KW-0255">Endonuclease</keyword>
<keyword evidence="8" id="KW-0862">Zinc</keyword>
<keyword evidence="8" id="KW-0863">Zinc-finger</keyword>
<dbReference type="Gene3D" id="2.40.70.10">
    <property type="entry name" value="Acid Proteases"/>
    <property type="match status" value="1"/>
</dbReference>
<proteinExistence type="predicted"/>
<dbReference type="GO" id="GO:0003676">
    <property type="term" value="F:nucleic acid binding"/>
    <property type="evidence" value="ECO:0007669"/>
    <property type="project" value="InterPro"/>
</dbReference>
<dbReference type="InterPro" id="IPR041373">
    <property type="entry name" value="RT_RNaseH"/>
</dbReference>
<dbReference type="FunFam" id="3.30.70.270:FF:000026">
    <property type="entry name" value="Transposon Ty3-G Gag-Pol polyprotein"/>
    <property type="match status" value="1"/>
</dbReference>
<evidence type="ECO:0000313" key="12">
    <source>
        <dbReference type="RefSeq" id="XP_022336145.1"/>
    </source>
</evidence>
<dbReference type="Gene3D" id="4.10.60.10">
    <property type="entry name" value="Zinc finger, CCHC-type"/>
    <property type="match status" value="1"/>
</dbReference>
<dbReference type="InterPro" id="IPR050951">
    <property type="entry name" value="Retrovirus_Pol_polyprotein"/>
</dbReference>
<dbReference type="SUPFAM" id="SSF50630">
    <property type="entry name" value="Acid proteases"/>
    <property type="match status" value="1"/>
</dbReference>
<keyword evidence="3" id="KW-0548">Nucleotidyltransferase</keyword>
<dbReference type="PANTHER" id="PTHR37984">
    <property type="entry name" value="PROTEIN CBG26694"/>
    <property type="match status" value="1"/>
</dbReference>
<dbReference type="SMART" id="SM00343">
    <property type="entry name" value="ZnF_C2HC"/>
    <property type="match status" value="2"/>
</dbReference>
<dbReference type="GO" id="GO:0016787">
    <property type="term" value="F:hydrolase activity"/>
    <property type="evidence" value="ECO:0007669"/>
    <property type="project" value="UniProtKB-KW"/>
</dbReference>
<evidence type="ECO:0000256" key="5">
    <source>
        <dbReference type="ARBA" id="ARBA00022759"/>
    </source>
</evidence>
<keyword evidence="11" id="KW-1185">Reference proteome</keyword>
<dbReference type="OrthoDB" id="10068942at2759"/>
<keyword evidence="7" id="KW-0695">RNA-directed DNA polymerase</keyword>
<evidence type="ECO:0000256" key="1">
    <source>
        <dbReference type="ARBA" id="ARBA00012493"/>
    </source>
</evidence>
<dbReference type="PANTHER" id="PTHR37984:SF11">
    <property type="entry name" value="INTEGRASE CATALYTIC DOMAIN-CONTAINING PROTEIN"/>
    <property type="match status" value="1"/>
</dbReference>
<dbReference type="FunFam" id="3.10.20.370:FF:000001">
    <property type="entry name" value="Retrovirus-related Pol polyprotein from transposon 17.6-like protein"/>
    <property type="match status" value="1"/>
</dbReference>
<dbReference type="GO" id="GO:0008270">
    <property type="term" value="F:zinc ion binding"/>
    <property type="evidence" value="ECO:0007669"/>
    <property type="project" value="UniProtKB-KW"/>
</dbReference>
<dbReference type="GeneID" id="111132611"/>
<gene>
    <name evidence="12" type="primary">LOC111132611</name>
</gene>
<keyword evidence="6" id="KW-0378">Hydrolase</keyword>
<evidence type="ECO:0000256" key="6">
    <source>
        <dbReference type="ARBA" id="ARBA00022801"/>
    </source>
</evidence>
<dbReference type="Proteomes" id="UP000694844">
    <property type="component" value="Chromosome 5"/>
</dbReference>